<dbReference type="GeneID" id="36522741"/>
<dbReference type="Proteomes" id="UP000234585">
    <property type="component" value="Unassembled WGS sequence"/>
</dbReference>
<feature type="chain" id="PRO_5014112871" description="Secreted protein" evidence="1">
    <location>
        <begin position="17"/>
        <end position="120"/>
    </location>
</feature>
<evidence type="ECO:0000313" key="2">
    <source>
        <dbReference type="EMBL" id="PLB33557.1"/>
    </source>
</evidence>
<organism evidence="2 3">
    <name type="scientific">Aspergillus candidus</name>
    <dbReference type="NCBI Taxonomy" id="41067"/>
    <lineage>
        <taxon>Eukaryota</taxon>
        <taxon>Fungi</taxon>
        <taxon>Dikarya</taxon>
        <taxon>Ascomycota</taxon>
        <taxon>Pezizomycotina</taxon>
        <taxon>Eurotiomycetes</taxon>
        <taxon>Eurotiomycetidae</taxon>
        <taxon>Eurotiales</taxon>
        <taxon>Aspergillaceae</taxon>
        <taxon>Aspergillus</taxon>
        <taxon>Aspergillus subgen. Circumdati</taxon>
    </lineage>
</organism>
<keyword evidence="3" id="KW-1185">Reference proteome</keyword>
<evidence type="ECO:0008006" key="4">
    <source>
        <dbReference type="Google" id="ProtNLM"/>
    </source>
</evidence>
<protein>
    <recommendedName>
        <fullName evidence="4">Secreted protein</fullName>
    </recommendedName>
</protein>
<feature type="signal peptide" evidence="1">
    <location>
        <begin position="1"/>
        <end position="16"/>
    </location>
</feature>
<proteinExistence type="predicted"/>
<sequence>MFRQACLVLFWPFTVATIIARPNSRSAYVCGSMRRRTMTLTIYITTMETTTKRYELHDLGLDAVLTDYDHGSRHRLCQFGGTWWDDCQCAAGDTLQRLQIYFLCRMTHHDIINYPGQPVN</sequence>
<evidence type="ECO:0000313" key="3">
    <source>
        <dbReference type="Proteomes" id="UP000234585"/>
    </source>
</evidence>
<reference evidence="2 3" key="1">
    <citation type="submission" date="2017-12" db="EMBL/GenBank/DDBJ databases">
        <authorList>
            <consortium name="DOE Joint Genome Institute"/>
            <person name="Haridas S."/>
            <person name="Kjaerbolling I."/>
            <person name="Vesth T.C."/>
            <person name="Frisvad J.C."/>
            <person name="Nybo J.L."/>
            <person name="Theobald S."/>
            <person name="Kuo A."/>
            <person name="Bowyer P."/>
            <person name="Matsuda Y."/>
            <person name="Mondo S."/>
            <person name="Lyhne E.K."/>
            <person name="Kogle M.E."/>
            <person name="Clum A."/>
            <person name="Lipzen A."/>
            <person name="Salamov A."/>
            <person name="Ngan C.Y."/>
            <person name="Daum C."/>
            <person name="Chiniquy J."/>
            <person name="Barry K."/>
            <person name="LaButti K."/>
            <person name="Simmons B.A."/>
            <person name="Magnuson J.K."/>
            <person name="Mortensen U.H."/>
            <person name="Larsen T.O."/>
            <person name="Grigoriev I.V."/>
            <person name="Baker S.E."/>
            <person name="Andersen M.R."/>
            <person name="Nordberg H.P."/>
            <person name="Cantor M.N."/>
            <person name="Hua S.X."/>
        </authorList>
    </citation>
    <scope>NUCLEOTIDE SEQUENCE [LARGE SCALE GENOMIC DNA]</scope>
    <source>
        <strain evidence="2 3">CBS 102.13</strain>
    </source>
</reference>
<accession>A0A2I2EYV4</accession>
<name>A0A2I2EYV4_ASPCN</name>
<dbReference type="RefSeq" id="XP_024667569.1">
    <property type="nucleotide sequence ID" value="XM_024815581.1"/>
</dbReference>
<dbReference type="OrthoDB" id="10348697at2759"/>
<keyword evidence="1" id="KW-0732">Signal</keyword>
<dbReference type="EMBL" id="KZ559203">
    <property type="protein sequence ID" value="PLB33557.1"/>
    <property type="molecule type" value="Genomic_DNA"/>
</dbReference>
<gene>
    <name evidence="2" type="ORF">BDW47DRAFT_121132</name>
</gene>
<dbReference type="AlphaFoldDB" id="A0A2I2EYV4"/>
<evidence type="ECO:0000256" key="1">
    <source>
        <dbReference type="SAM" id="SignalP"/>
    </source>
</evidence>